<sequence length="146" mass="15780">MIKKVSLLTALSVTAFSGWAQSGADALVVTANRVAQPANTVLAPSSVVTREDIERWQAKSVVEIMSRLPGVDIAQSGGMGANSSTFIRGTESRHVLILIDGIPLNNAGISNSPDLSQNPRFAHSTCRIHSRPAFRPVWFGCYWRCD</sequence>
<keyword evidence="2" id="KW-0472">Membrane</keyword>
<keyword evidence="2" id="KW-0998">Cell outer membrane</keyword>
<keyword evidence="2" id="KW-0813">Transport</keyword>
<evidence type="ECO:0000256" key="2">
    <source>
        <dbReference type="PROSITE-ProRule" id="PRU01360"/>
    </source>
</evidence>
<dbReference type="PANTHER" id="PTHR30069">
    <property type="entry name" value="TONB-DEPENDENT OUTER MEMBRANE RECEPTOR"/>
    <property type="match status" value="1"/>
</dbReference>
<dbReference type="AlphaFoldDB" id="A0A4U9IWP1"/>
<reference evidence="5 6" key="1">
    <citation type="submission" date="2019-05" db="EMBL/GenBank/DDBJ databases">
        <authorList>
            <consortium name="Pathogen Informatics"/>
        </authorList>
    </citation>
    <scope>NUCLEOTIDE SEQUENCE [LARGE SCALE GENOMIC DNA]</scope>
    <source>
        <strain evidence="5 6">NCTC13032</strain>
    </source>
</reference>
<dbReference type="EMBL" id="LR590464">
    <property type="protein sequence ID" value="VTP82874.1"/>
    <property type="molecule type" value="Genomic_DNA"/>
</dbReference>
<dbReference type="GO" id="GO:0015889">
    <property type="term" value="P:cobalamin transport"/>
    <property type="evidence" value="ECO:0007669"/>
    <property type="project" value="TreeGrafter"/>
</dbReference>
<feature type="chain" id="PRO_5020387080" evidence="3">
    <location>
        <begin position="21"/>
        <end position="146"/>
    </location>
</feature>
<dbReference type="GO" id="GO:0009279">
    <property type="term" value="C:cell outer membrane"/>
    <property type="evidence" value="ECO:0007669"/>
    <property type="project" value="UniProtKB-SubCell"/>
</dbReference>
<evidence type="ECO:0000313" key="5">
    <source>
        <dbReference type="EMBL" id="VTP82874.1"/>
    </source>
</evidence>
<organism evidence="5 6">
    <name type="scientific">Leclercia adecarboxylata</name>
    <dbReference type="NCBI Taxonomy" id="83655"/>
    <lineage>
        <taxon>Bacteria</taxon>
        <taxon>Pseudomonadati</taxon>
        <taxon>Pseudomonadota</taxon>
        <taxon>Gammaproteobacteria</taxon>
        <taxon>Enterobacterales</taxon>
        <taxon>Enterobacteriaceae</taxon>
        <taxon>Leclercia</taxon>
    </lineage>
</organism>
<feature type="domain" description="TonB-dependent receptor plug" evidence="4">
    <location>
        <begin position="40"/>
        <end position="116"/>
    </location>
</feature>
<protein>
    <submittedName>
        <fullName evidence="5">Outer membrane cobalamin translocator</fullName>
    </submittedName>
</protein>
<dbReference type="InterPro" id="IPR012910">
    <property type="entry name" value="Plug_dom"/>
</dbReference>
<dbReference type="InterPro" id="IPR039426">
    <property type="entry name" value="TonB-dep_rcpt-like"/>
</dbReference>
<comment type="subcellular location">
    <subcellularLocation>
        <location evidence="2">Cell outer membrane</location>
        <topology evidence="2">Multi-pass membrane protein</topology>
    </subcellularLocation>
</comment>
<evidence type="ECO:0000259" key="4">
    <source>
        <dbReference type="Pfam" id="PF07715"/>
    </source>
</evidence>
<keyword evidence="2" id="KW-0812">Transmembrane</keyword>
<dbReference type="SUPFAM" id="SSF56935">
    <property type="entry name" value="Porins"/>
    <property type="match status" value="1"/>
</dbReference>
<dbReference type="PROSITE" id="PS52016">
    <property type="entry name" value="TONB_DEPENDENT_REC_3"/>
    <property type="match status" value="1"/>
</dbReference>
<keyword evidence="2" id="KW-1134">Transmembrane beta strand</keyword>
<keyword evidence="1 3" id="KW-0732">Signal</keyword>
<dbReference type="Gene3D" id="2.170.130.10">
    <property type="entry name" value="TonB-dependent receptor, plug domain"/>
    <property type="match status" value="1"/>
</dbReference>
<proteinExistence type="inferred from homology"/>
<feature type="signal peptide" evidence="3">
    <location>
        <begin position="1"/>
        <end position="20"/>
    </location>
</feature>
<dbReference type="InterPro" id="IPR037066">
    <property type="entry name" value="Plug_dom_sf"/>
</dbReference>
<dbReference type="Pfam" id="PF07715">
    <property type="entry name" value="Plug"/>
    <property type="match status" value="1"/>
</dbReference>
<gene>
    <name evidence="5" type="primary">btuB_3</name>
    <name evidence="5" type="ORF">NCTC13032_07209</name>
</gene>
<dbReference type="Proteomes" id="UP000310719">
    <property type="component" value="Chromosome"/>
</dbReference>
<evidence type="ECO:0000256" key="1">
    <source>
        <dbReference type="ARBA" id="ARBA00022729"/>
    </source>
</evidence>
<evidence type="ECO:0000313" key="6">
    <source>
        <dbReference type="Proteomes" id="UP000310719"/>
    </source>
</evidence>
<evidence type="ECO:0000256" key="3">
    <source>
        <dbReference type="SAM" id="SignalP"/>
    </source>
</evidence>
<comment type="similarity">
    <text evidence="2">Belongs to the TonB-dependent receptor family.</text>
</comment>
<accession>A0A4U9IWP1</accession>
<dbReference type="PANTHER" id="PTHR30069:SF53">
    <property type="entry name" value="COLICIN I RECEPTOR-RELATED"/>
    <property type="match status" value="1"/>
</dbReference>
<name>A0A4U9IWP1_9ENTR</name>